<dbReference type="AlphaFoldDB" id="A0AA38UN20"/>
<comment type="caution">
    <text evidence="2">The sequence shown here is derived from an EMBL/GenBank/DDBJ whole genome shotgun (WGS) entry which is preliminary data.</text>
</comment>
<proteinExistence type="predicted"/>
<sequence>MKPYKIHQFPSHCIFSFSIMPDLPPTSDFLPDFQDFESDPKLPSYSRRPVAGCSTVLMGRQQKEFRYTVDKSLAGPGISLIVSGDSKISSELPSFMAGDKVAGVVQISVNNGEDVRAVQISLKGRVLTGRTSDAVCTFLDIRETLWTEESGPLETHTTPTNGGDYSWPYSLVLPKDVVISQVDGEKEQAFPLPQTFAEPGVPARVQYELEVFLKQGKWKRNRRLVTEVGCFQGSQTRIRSGYIPSISSVQFAESDSVTCWKALSFDLEGTVSQFQSRMAHFFCTLSLKDPLCYTRGSYIPLLLKIRSQDRQALELISSPDAVAVELTRRINYKDVQMCGGKSSRWSSVVETVGVGTWKFHGDILLEEPVLSEYRSTLIGKVKLRRDLAPSCVIANMAIEYFISVHPFSSPAFQPKDNKTGSLLSQAVQITTDLSSLSEYE</sequence>
<feature type="domain" description="Arrestin-like N-terminal" evidence="1">
    <location>
        <begin position="91"/>
        <end position="221"/>
    </location>
</feature>
<dbReference type="EMBL" id="MU805946">
    <property type="protein sequence ID" value="KAJ3844817.1"/>
    <property type="molecule type" value="Genomic_DNA"/>
</dbReference>
<protein>
    <recommendedName>
        <fullName evidence="1">Arrestin-like N-terminal domain-containing protein</fullName>
    </recommendedName>
</protein>
<accession>A0AA38UN20</accession>
<dbReference type="InterPro" id="IPR011021">
    <property type="entry name" value="Arrestin-like_N"/>
</dbReference>
<dbReference type="InterPro" id="IPR014752">
    <property type="entry name" value="Arrestin-like_C"/>
</dbReference>
<evidence type="ECO:0000313" key="2">
    <source>
        <dbReference type="EMBL" id="KAJ3844817.1"/>
    </source>
</evidence>
<reference evidence="2" key="1">
    <citation type="submission" date="2022-08" db="EMBL/GenBank/DDBJ databases">
        <authorList>
            <consortium name="DOE Joint Genome Institute"/>
            <person name="Min B."/>
            <person name="Riley R."/>
            <person name="Sierra-Patev S."/>
            <person name="Naranjo-Ortiz M."/>
            <person name="Looney B."/>
            <person name="Konkel Z."/>
            <person name="Slot J.C."/>
            <person name="Sakamoto Y."/>
            <person name="Steenwyk J.L."/>
            <person name="Rokas A."/>
            <person name="Carro J."/>
            <person name="Camarero S."/>
            <person name="Ferreira P."/>
            <person name="Molpeceres G."/>
            <person name="Ruiz-Duenas F.J."/>
            <person name="Serrano A."/>
            <person name="Henrissat B."/>
            <person name="Drula E."/>
            <person name="Hughes K.W."/>
            <person name="Mata J.L."/>
            <person name="Ishikawa N.K."/>
            <person name="Vargas-Isla R."/>
            <person name="Ushijima S."/>
            <person name="Smith C.A."/>
            <person name="Ahrendt S."/>
            <person name="Andreopoulos W."/>
            <person name="He G."/>
            <person name="Labutti K."/>
            <person name="Lipzen A."/>
            <person name="Ng V."/>
            <person name="Sandor L."/>
            <person name="Barry K."/>
            <person name="Martinez A.T."/>
            <person name="Xiao Y."/>
            <person name="Gibbons J.G."/>
            <person name="Terashima K."/>
            <person name="Hibbett D.S."/>
            <person name="Grigoriev I.V."/>
        </authorList>
    </citation>
    <scope>NUCLEOTIDE SEQUENCE</scope>
    <source>
        <strain evidence="2">TFB9207</strain>
    </source>
</reference>
<keyword evidence="3" id="KW-1185">Reference proteome</keyword>
<organism evidence="2 3">
    <name type="scientific">Lentinula raphanica</name>
    <dbReference type="NCBI Taxonomy" id="153919"/>
    <lineage>
        <taxon>Eukaryota</taxon>
        <taxon>Fungi</taxon>
        <taxon>Dikarya</taxon>
        <taxon>Basidiomycota</taxon>
        <taxon>Agaricomycotina</taxon>
        <taxon>Agaricomycetes</taxon>
        <taxon>Agaricomycetidae</taxon>
        <taxon>Agaricales</taxon>
        <taxon>Marasmiineae</taxon>
        <taxon>Omphalotaceae</taxon>
        <taxon>Lentinula</taxon>
    </lineage>
</organism>
<dbReference type="Pfam" id="PF00339">
    <property type="entry name" value="Arrestin_N"/>
    <property type="match status" value="1"/>
</dbReference>
<name>A0AA38UN20_9AGAR</name>
<evidence type="ECO:0000259" key="1">
    <source>
        <dbReference type="Pfam" id="PF00339"/>
    </source>
</evidence>
<evidence type="ECO:0000313" key="3">
    <source>
        <dbReference type="Proteomes" id="UP001163846"/>
    </source>
</evidence>
<dbReference type="Proteomes" id="UP001163846">
    <property type="component" value="Unassembled WGS sequence"/>
</dbReference>
<gene>
    <name evidence="2" type="ORF">F5878DRAFT_37145</name>
</gene>
<dbReference type="Gene3D" id="2.60.40.640">
    <property type="match status" value="1"/>
</dbReference>